<dbReference type="InterPro" id="IPR003593">
    <property type="entry name" value="AAA+_ATPase"/>
</dbReference>
<evidence type="ECO:0000256" key="10">
    <source>
        <dbReference type="SAM" id="Phobius"/>
    </source>
</evidence>
<dbReference type="Gene3D" id="3.40.50.300">
    <property type="entry name" value="P-loop containing nucleotide triphosphate hydrolases"/>
    <property type="match status" value="2"/>
</dbReference>
<accession>A0A410W6N2</accession>
<dbReference type="EC" id="3.6.3.-" evidence="11"/>
<evidence type="ECO:0000256" key="9">
    <source>
        <dbReference type="SAM" id="MobiDB-lite"/>
    </source>
</evidence>
<keyword evidence="11" id="KW-0378">Hydrolase</keyword>
<feature type="region of interest" description="Disordered" evidence="9">
    <location>
        <begin position="246"/>
        <end position="280"/>
    </location>
</feature>
<dbReference type="Pfam" id="PF00005">
    <property type="entry name" value="ABC_tran"/>
    <property type="match status" value="2"/>
</dbReference>
<dbReference type="InterPro" id="IPR003439">
    <property type="entry name" value="ABC_transporter-like_ATP-bd"/>
</dbReference>
<dbReference type="KEGG" id="cpeg:CPELA_01950"/>
<comment type="subcellular location">
    <subcellularLocation>
        <location evidence="1">Membrane</location>
        <topology evidence="1">Multi-pass membrane protein</topology>
    </subcellularLocation>
</comment>
<dbReference type="SUPFAM" id="SSF52540">
    <property type="entry name" value="P-loop containing nucleoside triphosphate hydrolases"/>
    <property type="match status" value="2"/>
</dbReference>
<keyword evidence="6 11" id="KW-0067">ATP-binding</keyword>
<evidence type="ECO:0000256" key="7">
    <source>
        <dbReference type="ARBA" id="ARBA00022989"/>
    </source>
</evidence>
<organism evidence="11 12">
    <name type="scientific">Corynebacterium pelargi</name>
    <dbReference type="NCBI Taxonomy" id="1471400"/>
    <lineage>
        <taxon>Bacteria</taxon>
        <taxon>Bacillati</taxon>
        <taxon>Actinomycetota</taxon>
        <taxon>Actinomycetes</taxon>
        <taxon>Mycobacteriales</taxon>
        <taxon>Corynebacteriaceae</taxon>
        <taxon>Corynebacterium</taxon>
    </lineage>
</organism>
<dbReference type="PROSITE" id="PS50893">
    <property type="entry name" value="ABC_TRANSPORTER_2"/>
    <property type="match status" value="2"/>
</dbReference>
<evidence type="ECO:0000256" key="1">
    <source>
        <dbReference type="ARBA" id="ARBA00004141"/>
    </source>
</evidence>
<feature type="compositionally biased region" description="Low complexity" evidence="9">
    <location>
        <begin position="256"/>
        <end position="270"/>
    </location>
</feature>
<feature type="transmembrane region" description="Helical" evidence="10">
    <location>
        <begin position="549"/>
        <end position="569"/>
    </location>
</feature>
<dbReference type="PANTHER" id="PTHR43553">
    <property type="entry name" value="HEAVY METAL TRANSPORTER"/>
    <property type="match status" value="1"/>
</dbReference>
<evidence type="ECO:0000313" key="11">
    <source>
        <dbReference type="EMBL" id="QAU51688.1"/>
    </source>
</evidence>
<dbReference type="CDD" id="cd16914">
    <property type="entry name" value="EcfT"/>
    <property type="match status" value="1"/>
</dbReference>
<gene>
    <name evidence="11" type="primary">ykoD1</name>
    <name evidence="11" type="ORF">CPELA_01950</name>
</gene>
<protein>
    <submittedName>
        <fullName evidence="11">HMP/thiamine import ATP-binding protein YkoD</fullName>
        <ecNumber evidence="11">3.6.3.-</ecNumber>
    </submittedName>
</protein>
<dbReference type="GO" id="GO:0042626">
    <property type="term" value="F:ATPase-coupled transmembrane transporter activity"/>
    <property type="evidence" value="ECO:0007669"/>
    <property type="project" value="TreeGrafter"/>
</dbReference>
<name>A0A410W6N2_9CORY</name>
<feature type="transmembrane region" description="Helical" evidence="10">
    <location>
        <begin position="576"/>
        <end position="595"/>
    </location>
</feature>
<keyword evidence="8 10" id="KW-0472">Membrane</keyword>
<feature type="transmembrane region" description="Helical" evidence="10">
    <location>
        <begin position="615"/>
        <end position="636"/>
    </location>
</feature>
<sequence length="761" mass="82169">MNGQGLEVSGLSLGYEPDIPVLSSLSFSLPPGSYTVVAGCSGSGKTSLAYALTGLLTSSAHGWQEGDILVNGVNLNSMLPGQWARKVSCVWQHPDAQMCADELLMEPALPRDYQSLSANETDAYCREILSWVGLSHLSEVTDPLVLSGGEQQRLALAAAIAQGAPVIILDEAAAALDAGARQQFHDAVKRVCSRTAVTVLAIDHRPEFHRGLAQRMIVLDQMGRIAFDGDFEEGLTTPRILRRHGVRTEDGPGREAPPAVVSASSTASAARLESGSETQSGAVTLTDVSYRLDSGQQTLLPVNVRVEPGDLVAITGPNGSGKSTLLSCIAGLLQGSGRIEPPLPERINSGMQWVMQRGENLYEHGSVEAELVSAATRGSSMRLDQLDEANRTHITQTLTDLGLSDVLDKHPMHLSGGFRQRLNLARALVSQPELLLIDEPTSAQDAQGVERIIRSLRSRRANMACLVVTHDEQLLRALQPTQTIKLTRPPAEPCEHEADHTGAPAPSSERNVLRSARQESAGKLGFLHPATALACVAAVWIAAVRRTNLHELSLLATVLLLMAVIFAVSTKSLPKLFLGLGVVCGIGALTWLGFLPWVDTAGSAPWFSAERATKAFLPAAQISTLVLAYVAFASMVNAKQLVDSLLAAVPIPYRFLDVAIYGSRFAARIKRDLRFARHQRWLATRRRRPGFHPLKTMAMLVSASLRDSEQLADALDTKGFGASSTRTIRHARKLKVRDWLFAAVFLVFLCALPYVANVVWH</sequence>
<dbReference type="PROSITE" id="PS00211">
    <property type="entry name" value="ABC_TRANSPORTER_1"/>
    <property type="match status" value="1"/>
</dbReference>
<reference evidence="11 12" key="1">
    <citation type="submission" date="2019-01" db="EMBL/GenBank/DDBJ databases">
        <authorList>
            <person name="Ruckert C."/>
            <person name="Busche T."/>
            <person name="Kalinowski J."/>
        </authorList>
    </citation>
    <scope>NUCLEOTIDE SEQUENCE [LARGE SCALE GENOMIC DNA]</scope>
    <source>
        <strain evidence="11 12">136/3</strain>
    </source>
</reference>
<dbReference type="InterPro" id="IPR003339">
    <property type="entry name" value="ABC/ECF_trnsptr_transmembrane"/>
</dbReference>
<evidence type="ECO:0000256" key="3">
    <source>
        <dbReference type="ARBA" id="ARBA00022448"/>
    </source>
</evidence>
<evidence type="ECO:0000256" key="5">
    <source>
        <dbReference type="ARBA" id="ARBA00022741"/>
    </source>
</evidence>
<dbReference type="SMART" id="SM00382">
    <property type="entry name" value="AAA"/>
    <property type="match status" value="2"/>
</dbReference>
<dbReference type="AlphaFoldDB" id="A0A410W6N2"/>
<dbReference type="EMBL" id="CP035299">
    <property type="protein sequence ID" value="QAU51688.1"/>
    <property type="molecule type" value="Genomic_DNA"/>
</dbReference>
<evidence type="ECO:0000313" key="12">
    <source>
        <dbReference type="Proteomes" id="UP000288929"/>
    </source>
</evidence>
<proteinExistence type="inferred from homology"/>
<feature type="transmembrane region" description="Helical" evidence="10">
    <location>
        <begin position="739"/>
        <end position="760"/>
    </location>
</feature>
<keyword evidence="5" id="KW-0547">Nucleotide-binding</keyword>
<keyword evidence="3" id="KW-0813">Transport</keyword>
<dbReference type="InterPro" id="IPR050095">
    <property type="entry name" value="ECF_ABC_transporter_ATP-bd"/>
</dbReference>
<evidence type="ECO:0000256" key="4">
    <source>
        <dbReference type="ARBA" id="ARBA00022692"/>
    </source>
</evidence>
<evidence type="ECO:0000256" key="2">
    <source>
        <dbReference type="ARBA" id="ARBA00005417"/>
    </source>
</evidence>
<dbReference type="InterPro" id="IPR027417">
    <property type="entry name" value="P-loop_NTPase"/>
</dbReference>
<dbReference type="GO" id="GO:0043190">
    <property type="term" value="C:ATP-binding cassette (ABC) transporter complex"/>
    <property type="evidence" value="ECO:0007669"/>
    <property type="project" value="TreeGrafter"/>
</dbReference>
<evidence type="ECO:0000256" key="6">
    <source>
        <dbReference type="ARBA" id="ARBA00022840"/>
    </source>
</evidence>
<keyword evidence="12" id="KW-1185">Reference proteome</keyword>
<keyword evidence="4 10" id="KW-0812">Transmembrane</keyword>
<dbReference type="PANTHER" id="PTHR43553:SF24">
    <property type="entry name" value="ENERGY-COUPLING FACTOR TRANSPORTER ATP-BINDING PROTEIN ECFA1"/>
    <property type="match status" value="1"/>
</dbReference>
<dbReference type="Proteomes" id="UP000288929">
    <property type="component" value="Chromosome"/>
</dbReference>
<dbReference type="GO" id="GO:0016887">
    <property type="term" value="F:ATP hydrolysis activity"/>
    <property type="evidence" value="ECO:0007669"/>
    <property type="project" value="InterPro"/>
</dbReference>
<dbReference type="GO" id="GO:0005524">
    <property type="term" value="F:ATP binding"/>
    <property type="evidence" value="ECO:0007669"/>
    <property type="project" value="UniProtKB-KW"/>
</dbReference>
<comment type="similarity">
    <text evidence="2">Belongs to the ABC transporter superfamily.</text>
</comment>
<keyword evidence="7 10" id="KW-1133">Transmembrane helix</keyword>
<evidence type="ECO:0000256" key="8">
    <source>
        <dbReference type="ARBA" id="ARBA00023136"/>
    </source>
</evidence>
<feature type="region of interest" description="Disordered" evidence="9">
    <location>
        <begin position="488"/>
        <end position="514"/>
    </location>
</feature>
<dbReference type="InterPro" id="IPR017871">
    <property type="entry name" value="ABC_transporter-like_CS"/>
</dbReference>